<evidence type="ECO:0000259" key="2">
    <source>
        <dbReference type="Pfam" id="PF23741"/>
    </source>
</evidence>
<evidence type="ECO:0000313" key="5">
    <source>
        <dbReference type="EMBL" id="CAF1077738.1"/>
    </source>
</evidence>
<dbReference type="EMBL" id="CAJNOM010000084">
    <property type="protein sequence ID" value="CAF1010496.1"/>
    <property type="molecule type" value="Genomic_DNA"/>
</dbReference>
<evidence type="ECO:0000313" key="4">
    <source>
        <dbReference type="EMBL" id="CAF1010496.1"/>
    </source>
</evidence>
<sequence length="443" mass="51974">MTSVLQLNISGRLIRRIFFLFIISMLILSVIILYTKNFHKSFSQSTVNFGISQIQYNVHKQVSYSQQLTGNKGNNSITKKLPLIYQPSSQSSLLRALLLFYPNDQESDFLPEFRWFYRSWTEMMINESILWRTDLIVYTSEYASIFKDLDCIYNQIRINSEEKPKCRVFPYIRIKSRTTTHEPSSKYQTIDKQRSQTTYQYLRAYEYIDSINTVFEYKASFSMYDFILRTDMDCFLTYNFAYYVPYNYSILVGRGGYSTEFNNKRLKRIARDMNWTYANKNGLGSTWYGPPSMIHHMANYTIQAMIHLVTNEFTTPERERKLGVMLWPEWHFGVLLLYGGHLAINHLITSENLKIAVGDQLLDQGVTSKDKNDISKNLRLHLHCWHGDDPFSKFQFKAGKYNEIDRSTLISDTSPSGYAMRLALESKAMTLQQLKQTLLDIKK</sequence>
<keyword evidence="1" id="KW-1133">Transmembrane helix</keyword>
<dbReference type="Proteomes" id="UP000663832">
    <property type="component" value="Unassembled WGS sequence"/>
</dbReference>
<evidence type="ECO:0000256" key="1">
    <source>
        <dbReference type="SAM" id="Phobius"/>
    </source>
</evidence>
<name>A0A814MGT8_9BILA</name>
<proteinExistence type="predicted"/>
<protein>
    <recommendedName>
        <fullName evidence="2">DUF7164 domain-containing protein</fullName>
    </recommendedName>
</protein>
<gene>
    <name evidence="3" type="ORF">BJG266_LOCUS10317</name>
    <name evidence="4" type="ORF">QVE165_LOCUS15440</name>
    <name evidence="5" type="ORF">QVE165_LOCUS19049</name>
</gene>
<accession>A0A814MGT8</accession>
<feature type="transmembrane region" description="Helical" evidence="1">
    <location>
        <begin position="17"/>
        <end position="35"/>
    </location>
</feature>
<keyword evidence="6" id="KW-1185">Reference proteome</keyword>
<dbReference type="EMBL" id="CAJNOM010000115">
    <property type="protein sequence ID" value="CAF1077738.1"/>
    <property type="molecule type" value="Genomic_DNA"/>
</dbReference>
<feature type="domain" description="DUF7164" evidence="2">
    <location>
        <begin position="90"/>
        <end position="438"/>
    </location>
</feature>
<dbReference type="OrthoDB" id="330499at2759"/>
<keyword evidence="1" id="KW-0472">Membrane</keyword>
<organism evidence="5 6">
    <name type="scientific">Adineta steineri</name>
    <dbReference type="NCBI Taxonomy" id="433720"/>
    <lineage>
        <taxon>Eukaryota</taxon>
        <taxon>Metazoa</taxon>
        <taxon>Spiralia</taxon>
        <taxon>Gnathifera</taxon>
        <taxon>Rotifera</taxon>
        <taxon>Eurotatoria</taxon>
        <taxon>Bdelloidea</taxon>
        <taxon>Adinetida</taxon>
        <taxon>Adinetidae</taxon>
        <taxon>Adineta</taxon>
    </lineage>
</organism>
<reference evidence="5" key="1">
    <citation type="submission" date="2021-02" db="EMBL/GenBank/DDBJ databases">
        <authorList>
            <person name="Nowell W R."/>
        </authorList>
    </citation>
    <scope>NUCLEOTIDE SEQUENCE</scope>
</reference>
<dbReference type="InterPro" id="IPR055588">
    <property type="entry name" value="DUF7164"/>
</dbReference>
<evidence type="ECO:0000313" key="3">
    <source>
        <dbReference type="EMBL" id="CAF0897959.1"/>
    </source>
</evidence>
<comment type="caution">
    <text evidence="5">The sequence shown here is derived from an EMBL/GenBank/DDBJ whole genome shotgun (WGS) entry which is preliminary data.</text>
</comment>
<evidence type="ECO:0000313" key="6">
    <source>
        <dbReference type="Proteomes" id="UP000663832"/>
    </source>
</evidence>
<dbReference type="EMBL" id="CAJNOI010000035">
    <property type="protein sequence ID" value="CAF0897959.1"/>
    <property type="molecule type" value="Genomic_DNA"/>
</dbReference>
<dbReference type="Pfam" id="PF23741">
    <property type="entry name" value="DUF7164"/>
    <property type="match status" value="1"/>
</dbReference>
<keyword evidence="1" id="KW-0812">Transmembrane</keyword>
<dbReference type="Proteomes" id="UP000663877">
    <property type="component" value="Unassembled WGS sequence"/>
</dbReference>
<dbReference type="AlphaFoldDB" id="A0A814MGT8"/>